<dbReference type="InterPro" id="IPR031100">
    <property type="entry name" value="LOG_fam"/>
</dbReference>
<reference evidence="2 3" key="1">
    <citation type="journal article" date="2011" name="J. Bacteriol.">
        <title>Draft genome sequence of the anoxygenic filamentous phototrophic bacterium Oscillochloris trichoides subsp. DG-6.</title>
        <authorList>
            <person name="Kuznetsov B.B."/>
            <person name="Ivanovsky R.N."/>
            <person name="Keppen O.I."/>
            <person name="Sukhacheva M.V."/>
            <person name="Bumazhkin B.K."/>
            <person name="Patutina E.O."/>
            <person name="Beletsky A.V."/>
            <person name="Mardanov A.V."/>
            <person name="Baslerov R.V."/>
            <person name="Panteleeva A.N."/>
            <person name="Kolganova T.V."/>
            <person name="Ravin N.V."/>
            <person name="Skryabin K.G."/>
        </authorList>
    </citation>
    <scope>NUCLEOTIDE SEQUENCE [LARGE SCALE GENOMIC DNA]</scope>
    <source>
        <strain evidence="2 3">DG-6</strain>
    </source>
</reference>
<dbReference type="InterPro" id="IPR052341">
    <property type="entry name" value="LOG_family_nucleotidases"/>
</dbReference>
<keyword evidence="1" id="KW-0203">Cytokinin biosynthesis</keyword>
<dbReference type="eggNOG" id="COG1611">
    <property type="taxonomic scope" value="Bacteria"/>
</dbReference>
<keyword evidence="1" id="KW-0378">Hydrolase</keyword>
<comment type="similarity">
    <text evidence="1">Belongs to the LOG family.</text>
</comment>
<sequence length="246" mass="27630">MKRLTEDERLFQHDPQRQMKRDFTHTDPWRVLRIMGEFVEGFDTLAGIGPAVTIFGSARVQADEPAYYAAVETAKRLAEAGFAIITGGGPGIMEAANRGAREANGFSIGCTIELPFEAGANAYVDLEIRFRYFFVRKTMFVKYASAFVIFPGGFGTLDELFEALTLIQTSRIHNFPVILYDSAYWGGLITWIKEKMLHEGKVDSSDLDLITLCDDPAEVCRLITTSQAVRQTLAEEETRSRWQPPL</sequence>
<dbReference type="GO" id="GO:0005829">
    <property type="term" value="C:cytosol"/>
    <property type="evidence" value="ECO:0007669"/>
    <property type="project" value="TreeGrafter"/>
</dbReference>
<evidence type="ECO:0000256" key="1">
    <source>
        <dbReference type="RuleBase" id="RU363015"/>
    </source>
</evidence>
<dbReference type="AlphaFoldDB" id="E1ID89"/>
<dbReference type="PANTHER" id="PTHR43393">
    <property type="entry name" value="CYTOKININ RIBOSIDE 5'-MONOPHOSPHATE PHOSPHORIBOHYDROLASE"/>
    <property type="match status" value="1"/>
</dbReference>
<dbReference type="EC" id="3.2.2.n1" evidence="1"/>
<gene>
    <name evidence="2" type="ORF">OSCT_1290</name>
</gene>
<dbReference type="Proteomes" id="UP000054010">
    <property type="component" value="Unassembled WGS sequence"/>
</dbReference>
<dbReference type="InterPro" id="IPR005269">
    <property type="entry name" value="LOG"/>
</dbReference>
<name>E1ID89_9CHLR</name>
<dbReference type="PANTHER" id="PTHR43393:SF2">
    <property type="entry name" value="CYTOKININ RIBOSIDE 5'-MONOPHOSPHATE PHOSPHORIBOHYDROLASE"/>
    <property type="match status" value="1"/>
</dbReference>
<dbReference type="GO" id="GO:0016787">
    <property type="term" value="F:hydrolase activity"/>
    <property type="evidence" value="ECO:0007669"/>
    <property type="project" value="UniProtKB-KW"/>
</dbReference>
<dbReference type="STRING" id="765420.OSCT_1290"/>
<dbReference type="Gene3D" id="3.40.50.450">
    <property type="match status" value="1"/>
</dbReference>
<evidence type="ECO:0000313" key="2">
    <source>
        <dbReference type="EMBL" id="EFO80848.1"/>
    </source>
</evidence>
<dbReference type="OrthoDB" id="9801098at2"/>
<evidence type="ECO:0000313" key="3">
    <source>
        <dbReference type="Proteomes" id="UP000054010"/>
    </source>
</evidence>
<keyword evidence="3" id="KW-1185">Reference proteome</keyword>
<dbReference type="HOGENOM" id="CLU_058336_0_4_0"/>
<protein>
    <recommendedName>
        <fullName evidence="1">Cytokinin riboside 5'-monophosphate phosphoribohydrolase</fullName>
        <ecNumber evidence="1">3.2.2.n1</ecNumber>
    </recommendedName>
</protein>
<dbReference type="EMBL" id="ADVR01000039">
    <property type="protein sequence ID" value="EFO80848.1"/>
    <property type="molecule type" value="Genomic_DNA"/>
</dbReference>
<dbReference type="FunFam" id="3.40.50.450:FF:000011">
    <property type="entry name" value="TIGR00730 family Rossman fold protein"/>
    <property type="match status" value="1"/>
</dbReference>
<proteinExistence type="inferred from homology"/>
<accession>E1ID89</accession>
<dbReference type="Pfam" id="PF03641">
    <property type="entry name" value="Lysine_decarbox"/>
    <property type="match status" value="1"/>
</dbReference>
<organism evidence="2 3">
    <name type="scientific">Oscillochloris trichoides DG-6</name>
    <dbReference type="NCBI Taxonomy" id="765420"/>
    <lineage>
        <taxon>Bacteria</taxon>
        <taxon>Bacillati</taxon>
        <taxon>Chloroflexota</taxon>
        <taxon>Chloroflexia</taxon>
        <taxon>Chloroflexales</taxon>
        <taxon>Chloroflexineae</taxon>
        <taxon>Oscillochloridaceae</taxon>
        <taxon>Oscillochloris</taxon>
    </lineage>
</organism>
<dbReference type="SUPFAM" id="SSF102405">
    <property type="entry name" value="MCP/YpsA-like"/>
    <property type="match status" value="1"/>
</dbReference>
<dbReference type="GO" id="GO:0009691">
    <property type="term" value="P:cytokinin biosynthetic process"/>
    <property type="evidence" value="ECO:0007669"/>
    <property type="project" value="UniProtKB-UniRule"/>
</dbReference>
<dbReference type="NCBIfam" id="TIGR00730">
    <property type="entry name" value="Rossman fold protein, TIGR00730 family"/>
    <property type="match status" value="1"/>
</dbReference>
<comment type="caution">
    <text evidence="2">The sequence shown here is derived from an EMBL/GenBank/DDBJ whole genome shotgun (WGS) entry which is preliminary data.</text>
</comment>